<dbReference type="OrthoDB" id="9778912at2"/>
<dbReference type="AlphaFoldDB" id="A0A0D1JZ99"/>
<dbReference type="GO" id="GO:0018580">
    <property type="term" value="F:nitronate monooxygenase activity"/>
    <property type="evidence" value="ECO:0007669"/>
    <property type="project" value="InterPro"/>
</dbReference>
<evidence type="ECO:0000313" key="4">
    <source>
        <dbReference type="EMBL" id="KIU17979.1"/>
    </source>
</evidence>
<organism evidence="4 5">
    <name type="scientific">Mycolicibacterium llatzerense</name>
    <dbReference type="NCBI Taxonomy" id="280871"/>
    <lineage>
        <taxon>Bacteria</taxon>
        <taxon>Bacillati</taxon>
        <taxon>Actinomycetota</taxon>
        <taxon>Actinomycetes</taxon>
        <taxon>Mycobacteriales</taxon>
        <taxon>Mycobacteriaceae</taxon>
        <taxon>Mycolicibacterium</taxon>
    </lineage>
</organism>
<proteinExistence type="predicted"/>
<keyword evidence="2" id="KW-0288">FMN</keyword>
<keyword evidence="1" id="KW-0285">Flavoprotein</keyword>
<dbReference type="RefSeq" id="WP_043984724.1">
    <property type="nucleotide sequence ID" value="NZ_BAAARC010000020.1"/>
</dbReference>
<dbReference type="Gene3D" id="3.20.20.70">
    <property type="entry name" value="Aldolase class I"/>
    <property type="match status" value="1"/>
</dbReference>
<dbReference type="Pfam" id="PF03060">
    <property type="entry name" value="NMO"/>
    <property type="match status" value="2"/>
</dbReference>
<dbReference type="PANTHER" id="PTHR32332:SF31">
    <property type="entry name" value="2-NITROPROPANE DIOXYGENASE FAMILY, PUTATIVE (AFU_ORTHOLOGUE AFUA_2G09850)-RELATED"/>
    <property type="match status" value="1"/>
</dbReference>
<dbReference type="InterPro" id="IPR004136">
    <property type="entry name" value="NMO"/>
</dbReference>
<dbReference type="SUPFAM" id="SSF51412">
    <property type="entry name" value="Inosine monophosphate dehydrogenase (IMPDH)"/>
    <property type="match status" value="1"/>
</dbReference>
<dbReference type="InterPro" id="IPR013785">
    <property type="entry name" value="Aldolase_TIM"/>
</dbReference>
<sequence length="325" mass="33421">MIATRLTDRLGIAHPIVSAPMALAAGGALAAAVSRAGGLGLIGGGYGDAEWIRAQFAAAEAERVGVGFITWSAQRSPSVVAEALEFGPAAVMLSFGDPALFADKVKDAGAMLICQCQNLGHVERAIQVGADVVVAQGTEAGGHGSLRGTLSLVPEVADFVAQRSPKTLLLAAGGIADGRALAASLLLGADGVLVGTRLWASDEALVHPRHHQAIVESNGDSTIRTTTGDIARGIDWPAEFTMRMRRNAFTDRWHGDEKALTANADVEGPRYSAAFADGDPDNAGVVFGEAAGLIHSIEPAGAIIERIVDEAAQLLKSGADYTLGA</sequence>
<evidence type="ECO:0000256" key="3">
    <source>
        <dbReference type="ARBA" id="ARBA00023002"/>
    </source>
</evidence>
<protein>
    <submittedName>
        <fullName evidence="4">Oxidoreductase</fullName>
    </submittedName>
</protein>
<dbReference type="CDD" id="cd04730">
    <property type="entry name" value="NPD_like"/>
    <property type="match status" value="1"/>
</dbReference>
<name>A0A0D1JZ99_9MYCO</name>
<evidence type="ECO:0000313" key="5">
    <source>
        <dbReference type="Proteomes" id="UP000032221"/>
    </source>
</evidence>
<evidence type="ECO:0000256" key="2">
    <source>
        <dbReference type="ARBA" id="ARBA00022643"/>
    </source>
</evidence>
<evidence type="ECO:0000256" key="1">
    <source>
        <dbReference type="ARBA" id="ARBA00022630"/>
    </source>
</evidence>
<dbReference type="PATRIC" id="fig|280871.6.peg.973"/>
<keyword evidence="3" id="KW-0560">Oxidoreductase</keyword>
<gene>
    <name evidence="4" type="ORF">TL10_04760</name>
</gene>
<comment type="caution">
    <text evidence="4">The sequence shown here is derived from an EMBL/GenBank/DDBJ whole genome shotgun (WGS) entry which is preliminary data.</text>
</comment>
<dbReference type="EMBL" id="JXST01000005">
    <property type="protein sequence ID" value="KIU17979.1"/>
    <property type="molecule type" value="Genomic_DNA"/>
</dbReference>
<accession>A0A0D1JZ99</accession>
<dbReference type="PANTHER" id="PTHR32332">
    <property type="entry name" value="2-NITROPROPANE DIOXYGENASE"/>
    <property type="match status" value="1"/>
</dbReference>
<dbReference type="Proteomes" id="UP000032221">
    <property type="component" value="Unassembled WGS sequence"/>
</dbReference>
<keyword evidence="5" id="KW-1185">Reference proteome</keyword>
<reference evidence="4 5" key="1">
    <citation type="submission" date="2015-01" db="EMBL/GenBank/DDBJ databases">
        <title>Genome sequence of Mycobacterium llatzerense and Mycobacterium immunogenum recovered from brain abscess.</title>
        <authorList>
            <person name="Greninger A.L."/>
            <person name="Langelier C."/>
            <person name="Cunningham G."/>
            <person name="Chiu C.Y."/>
            <person name="Miller S."/>
        </authorList>
    </citation>
    <scope>NUCLEOTIDE SEQUENCE [LARGE SCALE GENOMIC DNA]</scope>
    <source>
        <strain evidence="4 5">CLUC14</strain>
    </source>
</reference>
<dbReference type="STRING" id="280871.TL10_04760"/>